<dbReference type="Gene3D" id="1.10.10.10">
    <property type="entry name" value="Winged helix-like DNA-binding domain superfamily/Winged helix DNA-binding domain"/>
    <property type="match status" value="1"/>
</dbReference>
<dbReference type="PANTHER" id="PTHR16305">
    <property type="entry name" value="TESTICULAR SOLUBLE ADENYLYL CYCLASE"/>
    <property type="match status" value="1"/>
</dbReference>
<dbReference type="EMBL" id="JBHUCX010000097">
    <property type="protein sequence ID" value="MFD1677669.1"/>
    <property type="molecule type" value="Genomic_DNA"/>
</dbReference>
<proteinExistence type="predicted"/>
<feature type="domain" description="HTH luxR-type" evidence="5">
    <location>
        <begin position="895"/>
        <end position="960"/>
    </location>
</feature>
<gene>
    <name evidence="6" type="ORF">ACFSB2_23690</name>
</gene>
<organism evidence="6 7">
    <name type="scientific">Alicyclobacillus fodiniaquatilis</name>
    <dbReference type="NCBI Taxonomy" id="1661150"/>
    <lineage>
        <taxon>Bacteria</taxon>
        <taxon>Bacillati</taxon>
        <taxon>Bacillota</taxon>
        <taxon>Bacilli</taxon>
        <taxon>Bacillales</taxon>
        <taxon>Alicyclobacillaceae</taxon>
        <taxon>Alicyclobacillus</taxon>
    </lineage>
</organism>
<evidence type="ECO:0000256" key="1">
    <source>
        <dbReference type="ARBA" id="ARBA00022741"/>
    </source>
</evidence>
<dbReference type="Gene3D" id="3.40.50.300">
    <property type="entry name" value="P-loop containing nucleotide triphosphate hydrolases"/>
    <property type="match status" value="1"/>
</dbReference>
<keyword evidence="3" id="KW-0805">Transcription regulation</keyword>
<dbReference type="InterPro" id="IPR027417">
    <property type="entry name" value="P-loop_NTPase"/>
</dbReference>
<evidence type="ECO:0000313" key="7">
    <source>
        <dbReference type="Proteomes" id="UP001597079"/>
    </source>
</evidence>
<dbReference type="InterPro" id="IPR000792">
    <property type="entry name" value="Tscrpt_reg_LuxR_C"/>
</dbReference>
<dbReference type="Pfam" id="PF00196">
    <property type="entry name" value="GerE"/>
    <property type="match status" value="1"/>
</dbReference>
<name>A0ABW4JMM2_9BACL</name>
<dbReference type="Proteomes" id="UP001597079">
    <property type="component" value="Unassembled WGS sequence"/>
</dbReference>
<keyword evidence="7" id="KW-1185">Reference proteome</keyword>
<dbReference type="SUPFAM" id="SSF52540">
    <property type="entry name" value="P-loop containing nucleoside triphosphate hydrolases"/>
    <property type="match status" value="1"/>
</dbReference>
<accession>A0ABW4JMM2</accession>
<evidence type="ECO:0000313" key="6">
    <source>
        <dbReference type="EMBL" id="MFD1677669.1"/>
    </source>
</evidence>
<dbReference type="RefSeq" id="WP_377945580.1">
    <property type="nucleotide sequence ID" value="NZ_JBHUCX010000097.1"/>
</dbReference>
<dbReference type="Pfam" id="PF13191">
    <property type="entry name" value="AAA_16"/>
    <property type="match status" value="1"/>
</dbReference>
<dbReference type="SUPFAM" id="SSF48452">
    <property type="entry name" value="TPR-like"/>
    <property type="match status" value="2"/>
</dbReference>
<evidence type="ECO:0000256" key="2">
    <source>
        <dbReference type="ARBA" id="ARBA00022840"/>
    </source>
</evidence>
<dbReference type="PROSITE" id="PS50043">
    <property type="entry name" value="HTH_LUXR_2"/>
    <property type="match status" value="1"/>
</dbReference>
<sequence>MTGTPRLVGRTSEVQVIADAVTRVSSGEGGIILVGGEAGIGKTTLVNYALKSHTRTSEPTIQCRCPGPGETIPYGPWREAFLNLQMYGGRWEPSPLPIPFGSAPALTESFEVALSLIRWLRSAGRPLVITIDDLQWSDRASMNLLRQLSGRLHDVPLLVIGVYRSEDLYHFTDIRRVFSDMLRTGTQRILLQELNRVEVEELIRAIVPSQDNPSRLADEIYRLTHGLPLFVAEILEQFKDQRYTAVPVSETVQQAIDRKLNLLDPTYISVLEEAAQIGELFDFRLLVDISTSTKEAVTTALDEAKQLGLIRNVDSQSDTFQFRHAIVRLYLMNWMHGVRLVRCHQTIAEVLERTSSDSFDAIAFHYRRAKDARSVQFLVLAGDHALRVGAILDAEERYQHALELLPKGDGMHAEILLKLGFCMRRRSEVNALQHFETALDLARQSGDLPVEAWVSYLLYERAYDRGDRVVLDDIATLSALQERLLTNDRYLYLEQLFFREHCEYPRIVMVYWSFLYTHGRLEEAEQLLSDLQKNVGAQNPQVLRMKTRLNAFLGKLDDIIDTAHELSKAAYHRHDDWSATILFTNYLYHTYLSKTDQLDKVDAIIQELMVLENQVNEKNGFGFMPKGYSAAGFYHYTRGNWKEGRKHLVDYVLEEPEPDSLITWFAAVMLVETADSDALDAVLAKLAPFRPADPPPPSTTVFTWVHAIRAQAHLLRNEVDMAKVWLEAADAHPLSQVSKLHRPFIDITWTDYYRRTGDQTKAIEACERAMVWAEAVPIPWFIIKARRRLGELQCELGEYAQAFRFLEDATSLAQTCQLPYEAALSRLSTGRVWMALETTEESTVRPEMVTRRDIVIDCLQSALDVFSCLGAREQVEAERLLDAVRTAKTSTANTRSAHPDALTEREWEVARLVAAGLTDKEVAAKLHVSPRTVDHHLRSIFRKLDVRHRTALAVYLSKQED</sequence>
<evidence type="ECO:0000259" key="5">
    <source>
        <dbReference type="PROSITE" id="PS50043"/>
    </source>
</evidence>
<dbReference type="InterPro" id="IPR016032">
    <property type="entry name" value="Sig_transdc_resp-reg_C-effctor"/>
</dbReference>
<dbReference type="PANTHER" id="PTHR16305:SF28">
    <property type="entry name" value="GUANYLATE CYCLASE DOMAIN-CONTAINING PROTEIN"/>
    <property type="match status" value="1"/>
</dbReference>
<evidence type="ECO:0000256" key="3">
    <source>
        <dbReference type="ARBA" id="ARBA00023015"/>
    </source>
</evidence>
<dbReference type="SMART" id="SM00421">
    <property type="entry name" value="HTH_LUXR"/>
    <property type="match status" value="1"/>
</dbReference>
<keyword evidence="2" id="KW-0067">ATP-binding</keyword>
<dbReference type="CDD" id="cd06170">
    <property type="entry name" value="LuxR_C_like"/>
    <property type="match status" value="1"/>
</dbReference>
<protein>
    <submittedName>
        <fullName evidence="6">AAA family ATPase</fullName>
    </submittedName>
</protein>
<dbReference type="InterPro" id="IPR036388">
    <property type="entry name" value="WH-like_DNA-bd_sf"/>
</dbReference>
<keyword evidence="1" id="KW-0547">Nucleotide-binding</keyword>
<evidence type="ECO:0000256" key="4">
    <source>
        <dbReference type="ARBA" id="ARBA00023163"/>
    </source>
</evidence>
<dbReference type="InterPro" id="IPR011990">
    <property type="entry name" value="TPR-like_helical_dom_sf"/>
</dbReference>
<dbReference type="SUPFAM" id="SSF46894">
    <property type="entry name" value="C-terminal effector domain of the bipartite response regulators"/>
    <property type="match status" value="1"/>
</dbReference>
<reference evidence="7" key="1">
    <citation type="journal article" date="2019" name="Int. J. Syst. Evol. Microbiol.">
        <title>The Global Catalogue of Microorganisms (GCM) 10K type strain sequencing project: providing services to taxonomists for standard genome sequencing and annotation.</title>
        <authorList>
            <consortium name="The Broad Institute Genomics Platform"/>
            <consortium name="The Broad Institute Genome Sequencing Center for Infectious Disease"/>
            <person name="Wu L."/>
            <person name="Ma J."/>
        </authorList>
    </citation>
    <scope>NUCLEOTIDE SEQUENCE [LARGE SCALE GENOMIC DNA]</scope>
    <source>
        <strain evidence="7">CGMCC 1.12286</strain>
    </source>
</reference>
<dbReference type="PRINTS" id="PR00038">
    <property type="entry name" value="HTHLUXR"/>
</dbReference>
<keyword evidence="4" id="KW-0804">Transcription</keyword>
<dbReference type="InterPro" id="IPR041664">
    <property type="entry name" value="AAA_16"/>
</dbReference>
<comment type="caution">
    <text evidence="6">The sequence shown here is derived from an EMBL/GenBank/DDBJ whole genome shotgun (WGS) entry which is preliminary data.</text>
</comment>
<dbReference type="Gene3D" id="1.25.40.10">
    <property type="entry name" value="Tetratricopeptide repeat domain"/>
    <property type="match status" value="2"/>
</dbReference>